<evidence type="ECO:0000313" key="3">
    <source>
        <dbReference type="Proteomes" id="UP000092024"/>
    </source>
</evidence>
<dbReference type="STRING" id="1844972.A7K91_00385"/>
<dbReference type="SMART" id="SM00860">
    <property type="entry name" value="SMI1_KNR4"/>
    <property type="match status" value="1"/>
</dbReference>
<dbReference type="EMBL" id="LYPA01000060">
    <property type="protein sequence ID" value="OBR65171.1"/>
    <property type="molecule type" value="Genomic_DNA"/>
</dbReference>
<dbReference type="InterPro" id="IPR018958">
    <property type="entry name" value="Knr4/Smi1-like_dom"/>
</dbReference>
<keyword evidence="3" id="KW-1185">Reference proteome</keyword>
<organism evidence="2 3">
    <name type="scientific">Paenibacillus oryzae</name>
    <dbReference type="NCBI Taxonomy" id="1844972"/>
    <lineage>
        <taxon>Bacteria</taxon>
        <taxon>Bacillati</taxon>
        <taxon>Bacillota</taxon>
        <taxon>Bacilli</taxon>
        <taxon>Bacillales</taxon>
        <taxon>Paenibacillaceae</taxon>
        <taxon>Paenibacillus</taxon>
    </lineage>
</organism>
<proteinExistence type="predicted"/>
<sequence>MKRGNLMDFLIDKTINALKQRLQENNGVIRIQSPEGNLSYGTCSFYHPIHENDIILFEQELGYKLPGDYKKFLLLTNGCRFFDHGLNEIFEQTYEEPSDGFLKIGYFYQDNIVIDLKAFNAGERNYLLVKGYLDQFYEARKLNMNFEIWLDRFIICQGALFWNWSI</sequence>
<comment type="caution">
    <text evidence="2">The sequence shown here is derived from an EMBL/GenBank/DDBJ whole genome shotgun (WGS) entry which is preliminary data.</text>
</comment>
<evidence type="ECO:0000259" key="1">
    <source>
        <dbReference type="SMART" id="SM00860"/>
    </source>
</evidence>
<name>A0A1A5YHM2_9BACL</name>
<protein>
    <recommendedName>
        <fullName evidence="1">Knr4/Smi1-like domain-containing protein</fullName>
    </recommendedName>
</protein>
<evidence type="ECO:0000313" key="2">
    <source>
        <dbReference type="EMBL" id="OBR65171.1"/>
    </source>
</evidence>
<dbReference type="Pfam" id="PF09346">
    <property type="entry name" value="SMI1_KNR4"/>
    <property type="match status" value="1"/>
</dbReference>
<dbReference type="Gene3D" id="3.40.1580.10">
    <property type="entry name" value="SMI1/KNR4-like"/>
    <property type="match status" value="1"/>
</dbReference>
<reference evidence="2 3" key="1">
    <citation type="submission" date="2016-05" db="EMBL/GenBank/DDBJ databases">
        <title>Paenibacillus oryzae. sp. nov., isolated from the rice root.</title>
        <authorList>
            <person name="Zhang J."/>
            <person name="Zhang X."/>
        </authorList>
    </citation>
    <scope>NUCLEOTIDE SEQUENCE [LARGE SCALE GENOMIC DNA]</scope>
    <source>
        <strain evidence="2 3">1DrF-4</strain>
    </source>
</reference>
<dbReference type="SUPFAM" id="SSF160631">
    <property type="entry name" value="SMI1/KNR4-like"/>
    <property type="match status" value="1"/>
</dbReference>
<gene>
    <name evidence="2" type="ORF">A7K91_00385</name>
</gene>
<dbReference type="InterPro" id="IPR037883">
    <property type="entry name" value="Knr4/Smi1-like_sf"/>
</dbReference>
<dbReference type="AlphaFoldDB" id="A0A1A5YHM2"/>
<accession>A0A1A5YHM2</accession>
<feature type="domain" description="Knr4/Smi1-like" evidence="1">
    <location>
        <begin position="48"/>
        <end position="152"/>
    </location>
</feature>
<dbReference type="Proteomes" id="UP000092024">
    <property type="component" value="Unassembled WGS sequence"/>
</dbReference>